<dbReference type="AlphaFoldDB" id="A0A916RNX5"/>
<dbReference type="RefSeq" id="WP_127071302.1">
    <property type="nucleotide sequence ID" value="NZ_BMKB01000009.1"/>
</dbReference>
<evidence type="ECO:0000256" key="2">
    <source>
        <dbReference type="ARBA" id="ARBA00022630"/>
    </source>
</evidence>
<dbReference type="Pfam" id="PF07992">
    <property type="entry name" value="Pyr_redox_2"/>
    <property type="match status" value="1"/>
</dbReference>
<dbReference type="PRINTS" id="PR00469">
    <property type="entry name" value="PNDRDTASEII"/>
</dbReference>
<organism evidence="5 6">
    <name type="scientific">Pelagibacterium lentulum</name>
    <dbReference type="NCBI Taxonomy" id="2029865"/>
    <lineage>
        <taxon>Bacteria</taxon>
        <taxon>Pseudomonadati</taxon>
        <taxon>Pseudomonadota</taxon>
        <taxon>Alphaproteobacteria</taxon>
        <taxon>Hyphomicrobiales</taxon>
        <taxon>Devosiaceae</taxon>
        <taxon>Pelagibacterium</taxon>
    </lineage>
</organism>
<gene>
    <name evidence="5" type="ORF">GCM10011499_36780</name>
</gene>
<dbReference type="PRINTS" id="PR00368">
    <property type="entry name" value="FADPNR"/>
</dbReference>
<evidence type="ECO:0000313" key="6">
    <source>
        <dbReference type="Proteomes" id="UP000596977"/>
    </source>
</evidence>
<dbReference type="SUPFAM" id="SSF51905">
    <property type="entry name" value="FAD/NAD(P)-binding domain"/>
    <property type="match status" value="1"/>
</dbReference>
<dbReference type="InterPro" id="IPR036188">
    <property type="entry name" value="FAD/NAD-bd_sf"/>
</dbReference>
<evidence type="ECO:0000256" key="3">
    <source>
        <dbReference type="ARBA" id="ARBA00023002"/>
    </source>
</evidence>
<evidence type="ECO:0000259" key="4">
    <source>
        <dbReference type="Pfam" id="PF07992"/>
    </source>
</evidence>
<evidence type="ECO:0000256" key="1">
    <source>
        <dbReference type="ARBA" id="ARBA00018719"/>
    </source>
</evidence>
<keyword evidence="2" id="KW-0285">Flavoprotein</keyword>
<dbReference type="PANTHER" id="PTHR48105">
    <property type="entry name" value="THIOREDOXIN REDUCTASE 1-RELATED-RELATED"/>
    <property type="match status" value="1"/>
</dbReference>
<accession>A0A916RNX5</accession>
<name>A0A916RNX5_9HYPH</name>
<dbReference type="InterPro" id="IPR023753">
    <property type="entry name" value="FAD/NAD-binding_dom"/>
</dbReference>
<protein>
    <recommendedName>
        <fullName evidence="1">Thioredoxin reductase</fullName>
    </recommendedName>
</protein>
<sequence>MDGQHFDVIVVGGNFAGLSAAMQLARARRTVLVLDDGKPRNRFAATSHGFFGQDGRAPLAMMDEASRQLLAYPSVTKLGERAIAARKDGAQFIIETEGGTALRGARVILATGVKDILPEMDGLAERWGRSVLHCPYCHGYEIGHKPLGVLATGKNSIHQAMVVSQWGALTYFTQGQFAPDAEERATLEGYGIVIENSPIVELLGASPALDGVRLADGRVISLAALFVASRIEMTSPLAAQLGCAMADGPQGPIIQVDDFKQTSVQHVFAAGDVSSPMSNAMLSAASGTMAGLAAHRSLFMA</sequence>
<dbReference type="EMBL" id="BMKB01000009">
    <property type="protein sequence ID" value="GGA63057.1"/>
    <property type="molecule type" value="Genomic_DNA"/>
</dbReference>
<keyword evidence="3" id="KW-0560">Oxidoreductase</keyword>
<reference evidence="5 6" key="1">
    <citation type="journal article" date="2014" name="Int. J. Syst. Evol. Microbiol.">
        <title>Complete genome sequence of Corynebacterium casei LMG S-19264T (=DSM 44701T), isolated from a smear-ripened cheese.</title>
        <authorList>
            <consortium name="US DOE Joint Genome Institute (JGI-PGF)"/>
            <person name="Walter F."/>
            <person name="Albersmeier A."/>
            <person name="Kalinowski J."/>
            <person name="Ruckert C."/>
        </authorList>
    </citation>
    <scope>NUCLEOTIDE SEQUENCE [LARGE SCALE GENOMIC DNA]</scope>
    <source>
        <strain evidence="5 6">CGMCC 1.15896</strain>
    </source>
</reference>
<dbReference type="Gene3D" id="3.50.50.60">
    <property type="entry name" value="FAD/NAD(P)-binding domain"/>
    <property type="match status" value="2"/>
</dbReference>
<proteinExistence type="predicted"/>
<comment type="caution">
    <text evidence="5">The sequence shown here is derived from an EMBL/GenBank/DDBJ whole genome shotgun (WGS) entry which is preliminary data.</text>
</comment>
<feature type="domain" description="FAD/NAD(P)-binding" evidence="4">
    <location>
        <begin position="6"/>
        <end position="277"/>
    </location>
</feature>
<dbReference type="OrthoDB" id="9786503at2"/>
<evidence type="ECO:0000313" key="5">
    <source>
        <dbReference type="EMBL" id="GGA63057.1"/>
    </source>
</evidence>
<dbReference type="GO" id="GO:0016491">
    <property type="term" value="F:oxidoreductase activity"/>
    <property type="evidence" value="ECO:0007669"/>
    <property type="project" value="UniProtKB-KW"/>
</dbReference>
<keyword evidence="6" id="KW-1185">Reference proteome</keyword>
<dbReference type="Proteomes" id="UP000596977">
    <property type="component" value="Unassembled WGS sequence"/>
</dbReference>
<dbReference type="InterPro" id="IPR050097">
    <property type="entry name" value="Ferredoxin-NADP_redctase_2"/>
</dbReference>